<keyword evidence="1" id="KW-0732">Signal</keyword>
<dbReference type="AlphaFoldDB" id="A0A067SFI2"/>
<keyword evidence="3" id="KW-1185">Reference proteome</keyword>
<feature type="chain" id="PRO_5001645695" evidence="1">
    <location>
        <begin position="20"/>
        <end position="175"/>
    </location>
</feature>
<evidence type="ECO:0000256" key="1">
    <source>
        <dbReference type="SAM" id="SignalP"/>
    </source>
</evidence>
<sequence>MIFTRIVAALFATAVCAQALYIPDVLYARDFEDSRDLTARELSERGLHHFNAIRDLAENNDVLALASRDLTTLELRSGEVLSHPIVARTESRSPSPGPYGCNTKADCQKKIDYAKYQEKESKKKVDHWKKALKDAGSDEAKKRTAKNNLDTARGSYEHWTEEVEAYTNMKATMKS</sequence>
<evidence type="ECO:0000313" key="3">
    <source>
        <dbReference type="Proteomes" id="UP000027222"/>
    </source>
</evidence>
<proteinExistence type="predicted"/>
<accession>A0A067SFI2</accession>
<dbReference type="EMBL" id="KL142406">
    <property type="protein sequence ID" value="KDR68772.1"/>
    <property type="molecule type" value="Genomic_DNA"/>
</dbReference>
<reference evidence="3" key="1">
    <citation type="journal article" date="2014" name="Proc. Natl. Acad. Sci. U.S.A.">
        <title>Extensive sampling of basidiomycete genomes demonstrates inadequacy of the white-rot/brown-rot paradigm for wood decay fungi.</title>
        <authorList>
            <person name="Riley R."/>
            <person name="Salamov A.A."/>
            <person name="Brown D.W."/>
            <person name="Nagy L.G."/>
            <person name="Floudas D."/>
            <person name="Held B.W."/>
            <person name="Levasseur A."/>
            <person name="Lombard V."/>
            <person name="Morin E."/>
            <person name="Otillar R."/>
            <person name="Lindquist E.A."/>
            <person name="Sun H."/>
            <person name="LaButti K.M."/>
            <person name="Schmutz J."/>
            <person name="Jabbour D."/>
            <person name="Luo H."/>
            <person name="Baker S.E."/>
            <person name="Pisabarro A.G."/>
            <person name="Walton J.D."/>
            <person name="Blanchette R.A."/>
            <person name="Henrissat B."/>
            <person name="Martin F."/>
            <person name="Cullen D."/>
            <person name="Hibbett D.S."/>
            <person name="Grigoriev I.V."/>
        </authorList>
    </citation>
    <scope>NUCLEOTIDE SEQUENCE [LARGE SCALE GENOMIC DNA]</scope>
    <source>
        <strain evidence="3">CBS 339.88</strain>
    </source>
</reference>
<dbReference type="Proteomes" id="UP000027222">
    <property type="component" value="Unassembled WGS sequence"/>
</dbReference>
<protein>
    <submittedName>
        <fullName evidence="2">Uncharacterized protein</fullName>
    </submittedName>
</protein>
<evidence type="ECO:0000313" key="2">
    <source>
        <dbReference type="EMBL" id="KDR68772.1"/>
    </source>
</evidence>
<feature type="signal peptide" evidence="1">
    <location>
        <begin position="1"/>
        <end position="19"/>
    </location>
</feature>
<name>A0A067SFI2_GALM3</name>
<dbReference type="HOGENOM" id="CLU_1532668_0_0_1"/>
<organism evidence="2 3">
    <name type="scientific">Galerina marginata (strain CBS 339.88)</name>
    <dbReference type="NCBI Taxonomy" id="685588"/>
    <lineage>
        <taxon>Eukaryota</taxon>
        <taxon>Fungi</taxon>
        <taxon>Dikarya</taxon>
        <taxon>Basidiomycota</taxon>
        <taxon>Agaricomycotina</taxon>
        <taxon>Agaricomycetes</taxon>
        <taxon>Agaricomycetidae</taxon>
        <taxon>Agaricales</taxon>
        <taxon>Agaricineae</taxon>
        <taxon>Strophariaceae</taxon>
        <taxon>Galerina</taxon>
    </lineage>
</organism>
<gene>
    <name evidence="2" type="ORF">GALMADRAFT_160830</name>
</gene>